<protein>
    <recommendedName>
        <fullName evidence="1">ATP-dependent helicase C-terminal domain-containing protein</fullName>
    </recommendedName>
</protein>
<gene>
    <name evidence="2" type="ORF">GCM10023156_10580</name>
</gene>
<dbReference type="SMART" id="SM00491">
    <property type="entry name" value="HELICc2"/>
    <property type="match status" value="1"/>
</dbReference>
<dbReference type="EMBL" id="BAABGA010000015">
    <property type="protein sequence ID" value="GAA4448006.1"/>
    <property type="molecule type" value="Genomic_DNA"/>
</dbReference>
<keyword evidence="3" id="KW-1185">Reference proteome</keyword>
<evidence type="ECO:0000259" key="1">
    <source>
        <dbReference type="SMART" id="SM00491"/>
    </source>
</evidence>
<organism evidence="2 3">
    <name type="scientific">Novipirellula rosea</name>
    <dbReference type="NCBI Taxonomy" id="1031540"/>
    <lineage>
        <taxon>Bacteria</taxon>
        <taxon>Pseudomonadati</taxon>
        <taxon>Planctomycetota</taxon>
        <taxon>Planctomycetia</taxon>
        <taxon>Pirellulales</taxon>
        <taxon>Pirellulaceae</taxon>
        <taxon>Novipirellula</taxon>
    </lineage>
</organism>
<accession>A0ABP8MBQ4</accession>
<reference evidence="3" key="1">
    <citation type="journal article" date="2019" name="Int. J. Syst. Evol. Microbiol.">
        <title>The Global Catalogue of Microorganisms (GCM) 10K type strain sequencing project: providing services to taxonomists for standard genome sequencing and annotation.</title>
        <authorList>
            <consortium name="The Broad Institute Genomics Platform"/>
            <consortium name="The Broad Institute Genome Sequencing Center for Infectious Disease"/>
            <person name="Wu L."/>
            <person name="Ma J."/>
        </authorList>
    </citation>
    <scope>NUCLEOTIDE SEQUENCE [LARGE SCALE GENOMIC DNA]</scope>
    <source>
        <strain evidence="3">JCM 17759</strain>
    </source>
</reference>
<feature type="domain" description="ATP-dependent helicase C-terminal" evidence="1">
    <location>
        <begin position="35"/>
        <end position="153"/>
    </location>
</feature>
<sequence>MVLIPDLLPFRIETRDVIAELAKWTAGQGFGVAILAPSDNAAEEWRDVSTFAKGSAEVEAIVEAMQNGERLGPVVFANRYDGMDLPGNACRLLILSGLPNGTSDYELFRAAALHGGTTIMRMLAQRIEQGIGRGARGSGDHCVVIFHGADIAGWIAKDANFRLLTDATRAQMEMGIEISRAVSDLPELRDTINRSYSRDTDWTEYHAETLAERLDEASETSNDFTGVAAERKAMNLWHDGHHQKAIATLEKVLDQLDSADRSESGWLSQLAARISDNWGNRERAESLQQRAYASNRNLLRPKVCPPYQPLATPSEQASKVVSQFEGYHLRRGFLKSFDDTVAFLHEGASATQFEKALADLGSMIGLVTERHDDHGVGPDVLWLFPGKRAWEIEAKSRKKDANALKKGHHGQLLVASQWFSANYPEYSFQRVVMHPRSLATEAASAEETFALTYVKLTNLISDARAFVTALCESQLSSSELLHECSRLLVQSPVRACVLADNYLMPFTVSP</sequence>
<dbReference type="InterPro" id="IPR006555">
    <property type="entry name" value="ATP-dep_Helicase_C"/>
</dbReference>
<name>A0ABP8MBQ4_9BACT</name>
<comment type="caution">
    <text evidence="2">The sequence shown here is derived from an EMBL/GenBank/DDBJ whole genome shotgun (WGS) entry which is preliminary data.</text>
</comment>
<evidence type="ECO:0000313" key="3">
    <source>
        <dbReference type="Proteomes" id="UP001500840"/>
    </source>
</evidence>
<dbReference type="Gene3D" id="3.40.50.300">
    <property type="entry name" value="P-loop containing nucleotide triphosphate hydrolases"/>
    <property type="match status" value="1"/>
</dbReference>
<dbReference type="Proteomes" id="UP001500840">
    <property type="component" value="Unassembled WGS sequence"/>
</dbReference>
<evidence type="ECO:0000313" key="2">
    <source>
        <dbReference type="EMBL" id="GAA4448006.1"/>
    </source>
</evidence>
<proteinExistence type="predicted"/>
<dbReference type="InterPro" id="IPR027417">
    <property type="entry name" value="P-loop_NTPase"/>
</dbReference>